<keyword evidence="2" id="KW-1185">Reference proteome</keyword>
<reference evidence="2" key="1">
    <citation type="submission" date="2017-04" db="EMBL/GenBank/DDBJ databases">
        <title>Function of individual gut microbiota members based on whole genome sequencing of pure cultures obtained from chicken caecum.</title>
        <authorList>
            <person name="Medvecky M."/>
            <person name="Cejkova D."/>
            <person name="Polansky O."/>
            <person name="Karasova D."/>
            <person name="Kubasova T."/>
            <person name="Cizek A."/>
            <person name="Rychlik I."/>
        </authorList>
    </citation>
    <scope>NUCLEOTIDE SEQUENCE [LARGE SCALE GENOMIC DNA]</scope>
    <source>
        <strain evidence="2">An178</strain>
    </source>
</reference>
<accession>A0A1Y4M227</accession>
<protein>
    <submittedName>
        <fullName evidence="1">Uncharacterized protein</fullName>
    </submittedName>
</protein>
<dbReference type="AlphaFoldDB" id="A0A1Y4M227"/>
<organism evidence="1 2">
    <name type="scientific">Faecalitalea cylindroides</name>
    <dbReference type="NCBI Taxonomy" id="39483"/>
    <lineage>
        <taxon>Bacteria</taxon>
        <taxon>Bacillati</taxon>
        <taxon>Bacillota</taxon>
        <taxon>Erysipelotrichia</taxon>
        <taxon>Erysipelotrichales</taxon>
        <taxon>Erysipelotrichaceae</taxon>
        <taxon>Faecalitalea</taxon>
    </lineage>
</organism>
<dbReference type="RefSeq" id="WP_035402851.1">
    <property type="nucleotide sequence ID" value="NZ_CABKSV010000084.1"/>
</dbReference>
<dbReference type="Proteomes" id="UP000195447">
    <property type="component" value="Unassembled WGS sequence"/>
</dbReference>
<gene>
    <name evidence="1" type="ORF">B5F14_00765</name>
</gene>
<dbReference type="EMBL" id="NFKM01000001">
    <property type="protein sequence ID" value="OUP61949.1"/>
    <property type="molecule type" value="Genomic_DNA"/>
</dbReference>
<evidence type="ECO:0000313" key="2">
    <source>
        <dbReference type="Proteomes" id="UP000195447"/>
    </source>
</evidence>
<name>A0A1Y4M227_9FIRM</name>
<proteinExistence type="predicted"/>
<comment type="caution">
    <text evidence="1">The sequence shown here is derived from an EMBL/GenBank/DDBJ whole genome shotgun (WGS) entry which is preliminary data.</text>
</comment>
<sequence length="79" mass="9522">MIKLYKKQDDKINVLKHIDQFLTSPDSRTHSTKQILLRLLSQNIQSKQNKKTFERQYNKGTNLYIINILETKQKELVRY</sequence>
<evidence type="ECO:0000313" key="1">
    <source>
        <dbReference type="EMBL" id="OUP61949.1"/>
    </source>
</evidence>